<organism evidence="2 3">
    <name type="scientific">Candidatus Ruania gallistercoris</name>
    <dbReference type="NCBI Taxonomy" id="2838746"/>
    <lineage>
        <taxon>Bacteria</taxon>
        <taxon>Bacillati</taxon>
        <taxon>Actinomycetota</taxon>
        <taxon>Actinomycetes</taxon>
        <taxon>Micrococcales</taxon>
        <taxon>Ruaniaceae</taxon>
        <taxon>Ruania</taxon>
    </lineage>
</organism>
<sequence length="259" mass="27601">VGCRQPPAKAVEPEQEGDRVQSRGVTALAAATAVLIGLSGCSLIGSESPTDGPTDDSSTTPATVPPEERTIPPQLLECGDPNAKPGEDDAEGDADGEQVELTDARVASDASWATPQGYYSADGYYDDLDYEELSFLHTYVPEAAGYDTLDLVGLLGYTGLDWGQLAEECDRVPLSAMLERVAEYQQLLSAGTLDDAELTEVGGLPAVTQAMSIESYDFRGYWLFSQTELLFIGCQWTQESVRAEIESACAELVGTVQVG</sequence>
<protein>
    <submittedName>
        <fullName evidence="2">Uncharacterized protein</fullName>
    </submittedName>
</protein>
<evidence type="ECO:0000313" key="3">
    <source>
        <dbReference type="Proteomes" id="UP000824037"/>
    </source>
</evidence>
<feature type="non-terminal residue" evidence="2">
    <location>
        <position position="1"/>
    </location>
</feature>
<feature type="region of interest" description="Disordered" evidence="1">
    <location>
        <begin position="1"/>
        <end position="22"/>
    </location>
</feature>
<feature type="compositionally biased region" description="Acidic residues" evidence="1">
    <location>
        <begin position="88"/>
        <end position="97"/>
    </location>
</feature>
<dbReference type="EMBL" id="DXBY01000303">
    <property type="protein sequence ID" value="HIZ37585.1"/>
    <property type="molecule type" value="Genomic_DNA"/>
</dbReference>
<feature type="region of interest" description="Disordered" evidence="1">
    <location>
        <begin position="42"/>
        <end position="97"/>
    </location>
</feature>
<name>A0A9D2EHN2_9MICO</name>
<gene>
    <name evidence="2" type="ORF">H9815_17550</name>
</gene>
<comment type="caution">
    <text evidence="2">The sequence shown here is derived from an EMBL/GenBank/DDBJ whole genome shotgun (WGS) entry which is preliminary data.</text>
</comment>
<evidence type="ECO:0000256" key="1">
    <source>
        <dbReference type="SAM" id="MobiDB-lite"/>
    </source>
</evidence>
<accession>A0A9D2EHN2</accession>
<proteinExistence type="predicted"/>
<dbReference type="Proteomes" id="UP000824037">
    <property type="component" value="Unassembled WGS sequence"/>
</dbReference>
<dbReference type="AlphaFoldDB" id="A0A9D2EHN2"/>
<evidence type="ECO:0000313" key="2">
    <source>
        <dbReference type="EMBL" id="HIZ37585.1"/>
    </source>
</evidence>
<reference evidence="2" key="1">
    <citation type="journal article" date="2021" name="PeerJ">
        <title>Extensive microbial diversity within the chicken gut microbiome revealed by metagenomics and culture.</title>
        <authorList>
            <person name="Gilroy R."/>
            <person name="Ravi A."/>
            <person name="Getino M."/>
            <person name="Pursley I."/>
            <person name="Horton D.L."/>
            <person name="Alikhan N.F."/>
            <person name="Baker D."/>
            <person name="Gharbi K."/>
            <person name="Hall N."/>
            <person name="Watson M."/>
            <person name="Adriaenssens E.M."/>
            <person name="Foster-Nyarko E."/>
            <person name="Jarju S."/>
            <person name="Secka A."/>
            <person name="Antonio M."/>
            <person name="Oren A."/>
            <person name="Chaudhuri R.R."/>
            <person name="La Ragione R."/>
            <person name="Hildebrand F."/>
            <person name="Pallen M.J."/>
        </authorList>
    </citation>
    <scope>NUCLEOTIDE SEQUENCE</scope>
    <source>
        <strain evidence="2">ChiGjej4B4-7305</strain>
    </source>
</reference>
<feature type="compositionally biased region" description="Low complexity" evidence="1">
    <location>
        <begin position="48"/>
        <end position="62"/>
    </location>
</feature>
<reference evidence="2" key="2">
    <citation type="submission" date="2021-04" db="EMBL/GenBank/DDBJ databases">
        <authorList>
            <person name="Gilroy R."/>
        </authorList>
    </citation>
    <scope>NUCLEOTIDE SEQUENCE</scope>
    <source>
        <strain evidence="2">ChiGjej4B4-7305</strain>
    </source>
</reference>